<protein>
    <recommendedName>
        <fullName evidence="1">DNA-directed DNA polymerase</fullName>
        <ecNumber evidence="1">2.7.7.7</ecNumber>
    </recommendedName>
</protein>
<sequence length="341" mass="35986">MKPAEARLVRALDAADPAIRLYLFYGPDEAGARALAARLGKAMGEGVERVDFTSSQLKSDPARLADEAASISMFGGRRWIRLDPATDDAAEAVAALLEASAAGNPAVAIGPGLRKDSKLVKAATASDAAIVHACYAPEGRDADGLAAEMGRALGLSMRPDVARRLVAAASNDRAVLAQELKKLALYVDAAPDQVREIGHEALDALGAGIEEGDLTRLAHAVFGGEAATADSELKRLTSEGIEGVPVLRALSRRALLLAQLRGQMEGGEGIDRVMETAGRAIFWKETAAVRSELSRWTAESLSIAIGRLGEAERRLKTTGYAGSFVADEEILAISRHAARRR</sequence>
<evidence type="ECO:0000256" key="4">
    <source>
        <dbReference type="ARBA" id="ARBA00022705"/>
    </source>
</evidence>
<comment type="catalytic activity">
    <reaction evidence="7">
        <text>DNA(n) + a 2'-deoxyribonucleoside 5'-triphosphate = DNA(n+1) + diphosphate</text>
        <dbReference type="Rhea" id="RHEA:22508"/>
        <dbReference type="Rhea" id="RHEA-COMP:17339"/>
        <dbReference type="Rhea" id="RHEA-COMP:17340"/>
        <dbReference type="ChEBI" id="CHEBI:33019"/>
        <dbReference type="ChEBI" id="CHEBI:61560"/>
        <dbReference type="ChEBI" id="CHEBI:173112"/>
        <dbReference type="EC" id="2.7.7.7"/>
    </reaction>
</comment>
<gene>
    <name evidence="8" type="primary">holA</name>
    <name evidence="8" type="ORF">Q4F19_16600</name>
</gene>
<dbReference type="NCBIfam" id="TIGR01128">
    <property type="entry name" value="holA"/>
    <property type="match status" value="1"/>
</dbReference>
<dbReference type="Proteomes" id="UP001169764">
    <property type="component" value="Unassembled WGS sequence"/>
</dbReference>
<comment type="caution">
    <text evidence="8">The sequence shown here is derived from an EMBL/GenBank/DDBJ whole genome shotgun (WGS) entry which is preliminary data.</text>
</comment>
<evidence type="ECO:0000256" key="1">
    <source>
        <dbReference type="ARBA" id="ARBA00012417"/>
    </source>
</evidence>
<keyword evidence="4" id="KW-0235">DNA replication</keyword>
<dbReference type="Gene3D" id="1.20.272.10">
    <property type="match status" value="1"/>
</dbReference>
<comment type="similarity">
    <text evidence="6">Belongs to the DNA polymerase HolA subunit family.</text>
</comment>
<evidence type="ECO:0000256" key="6">
    <source>
        <dbReference type="ARBA" id="ARBA00034754"/>
    </source>
</evidence>
<dbReference type="SUPFAM" id="SSF48019">
    <property type="entry name" value="post-AAA+ oligomerization domain-like"/>
    <property type="match status" value="1"/>
</dbReference>
<dbReference type="InterPro" id="IPR008921">
    <property type="entry name" value="DNA_pol3_clamp-load_cplx_C"/>
</dbReference>
<keyword evidence="5" id="KW-0239">DNA-directed DNA polymerase</keyword>
<dbReference type="InterPro" id="IPR027417">
    <property type="entry name" value="P-loop_NTPase"/>
</dbReference>
<dbReference type="PANTHER" id="PTHR34388:SF1">
    <property type="entry name" value="DNA POLYMERASE III SUBUNIT DELTA"/>
    <property type="match status" value="1"/>
</dbReference>
<evidence type="ECO:0000256" key="3">
    <source>
        <dbReference type="ARBA" id="ARBA00022695"/>
    </source>
</evidence>
<evidence type="ECO:0000313" key="8">
    <source>
        <dbReference type="EMBL" id="MDO6416012.1"/>
    </source>
</evidence>
<dbReference type="InterPro" id="IPR005790">
    <property type="entry name" value="DNA_polIII_delta"/>
</dbReference>
<name>A0ABT8YCE8_9SPHN</name>
<dbReference type="GO" id="GO:0003887">
    <property type="term" value="F:DNA-directed DNA polymerase activity"/>
    <property type="evidence" value="ECO:0007669"/>
    <property type="project" value="UniProtKB-EC"/>
</dbReference>
<dbReference type="SUPFAM" id="SSF52540">
    <property type="entry name" value="P-loop containing nucleoside triphosphate hydrolases"/>
    <property type="match status" value="1"/>
</dbReference>
<evidence type="ECO:0000256" key="2">
    <source>
        <dbReference type="ARBA" id="ARBA00022679"/>
    </source>
</evidence>
<proteinExistence type="inferred from homology"/>
<evidence type="ECO:0000313" key="9">
    <source>
        <dbReference type="Proteomes" id="UP001169764"/>
    </source>
</evidence>
<evidence type="ECO:0000256" key="5">
    <source>
        <dbReference type="ARBA" id="ARBA00022932"/>
    </source>
</evidence>
<keyword evidence="9" id="KW-1185">Reference proteome</keyword>
<organism evidence="8 9">
    <name type="scientific">Sphingomonas natans</name>
    <dbReference type="NCBI Taxonomy" id="3063330"/>
    <lineage>
        <taxon>Bacteria</taxon>
        <taxon>Pseudomonadati</taxon>
        <taxon>Pseudomonadota</taxon>
        <taxon>Alphaproteobacteria</taxon>
        <taxon>Sphingomonadales</taxon>
        <taxon>Sphingomonadaceae</taxon>
        <taxon>Sphingomonas</taxon>
    </lineage>
</organism>
<evidence type="ECO:0000256" key="7">
    <source>
        <dbReference type="ARBA" id="ARBA00049244"/>
    </source>
</evidence>
<dbReference type="Gene3D" id="3.40.50.300">
    <property type="entry name" value="P-loop containing nucleotide triphosphate hydrolases"/>
    <property type="match status" value="1"/>
</dbReference>
<dbReference type="RefSeq" id="WP_303544858.1">
    <property type="nucleotide sequence ID" value="NZ_JAUOTP010000008.1"/>
</dbReference>
<accession>A0ABT8YCE8</accession>
<dbReference type="EC" id="2.7.7.7" evidence="1"/>
<keyword evidence="2 8" id="KW-0808">Transferase</keyword>
<keyword evidence="3 8" id="KW-0548">Nucleotidyltransferase</keyword>
<dbReference type="PANTHER" id="PTHR34388">
    <property type="entry name" value="DNA POLYMERASE III SUBUNIT DELTA"/>
    <property type="match status" value="1"/>
</dbReference>
<dbReference type="EMBL" id="JAUOTP010000008">
    <property type="protein sequence ID" value="MDO6416012.1"/>
    <property type="molecule type" value="Genomic_DNA"/>
</dbReference>
<reference evidence="8" key="1">
    <citation type="submission" date="2023-07" db="EMBL/GenBank/DDBJ databases">
        <authorList>
            <person name="Kim M."/>
        </authorList>
    </citation>
    <scope>NUCLEOTIDE SEQUENCE</scope>
    <source>
        <strain evidence="8">BIUV-7</strain>
    </source>
</reference>